<keyword evidence="10" id="KW-1185">Reference proteome</keyword>
<keyword evidence="2" id="KW-0548">Nucleotidyltransferase</keyword>
<feature type="compositionally biased region" description="Basic and acidic residues" evidence="7">
    <location>
        <begin position="218"/>
        <end position="229"/>
    </location>
</feature>
<evidence type="ECO:0000256" key="6">
    <source>
        <dbReference type="ARBA" id="ARBA00022918"/>
    </source>
</evidence>
<dbReference type="PANTHER" id="PTHR37984:SF5">
    <property type="entry name" value="PROTEIN NYNRIN-LIKE"/>
    <property type="match status" value="1"/>
</dbReference>
<keyword evidence="3" id="KW-0540">Nuclease</keyword>
<dbReference type="Pfam" id="PF17917">
    <property type="entry name" value="RT_RNaseH"/>
    <property type="match status" value="1"/>
</dbReference>
<reference evidence="9 10" key="1">
    <citation type="submission" date="2022-01" db="EMBL/GenBank/DDBJ databases">
        <title>A chromosomal length assembly of Cordylochernes scorpioides.</title>
        <authorList>
            <person name="Zeh D."/>
            <person name="Zeh J."/>
        </authorList>
    </citation>
    <scope>NUCLEOTIDE SEQUENCE [LARGE SCALE GENOMIC DNA]</scope>
    <source>
        <strain evidence="9">IN4F17</strain>
        <tissue evidence="9">Whole Body</tissue>
    </source>
</reference>
<feature type="region of interest" description="Disordered" evidence="7">
    <location>
        <begin position="201"/>
        <end position="231"/>
    </location>
</feature>
<dbReference type="InterPro" id="IPR036397">
    <property type="entry name" value="RNaseH_sf"/>
</dbReference>
<evidence type="ECO:0000256" key="3">
    <source>
        <dbReference type="ARBA" id="ARBA00022722"/>
    </source>
</evidence>
<dbReference type="Proteomes" id="UP001235939">
    <property type="component" value="Chromosome 07"/>
</dbReference>
<proteinExistence type="predicted"/>
<keyword evidence="1" id="KW-0808">Transferase</keyword>
<organism evidence="9 10">
    <name type="scientific">Cordylochernes scorpioides</name>
    <dbReference type="NCBI Taxonomy" id="51811"/>
    <lineage>
        <taxon>Eukaryota</taxon>
        <taxon>Metazoa</taxon>
        <taxon>Ecdysozoa</taxon>
        <taxon>Arthropoda</taxon>
        <taxon>Chelicerata</taxon>
        <taxon>Arachnida</taxon>
        <taxon>Pseudoscorpiones</taxon>
        <taxon>Cheliferoidea</taxon>
        <taxon>Chernetidae</taxon>
        <taxon>Cordylochernes</taxon>
    </lineage>
</organism>
<keyword evidence="6" id="KW-0695">RNA-directed DNA polymerase</keyword>
<protein>
    <submittedName>
        <fullName evidence="9">K02A2.6-like</fullName>
    </submittedName>
</protein>
<dbReference type="PANTHER" id="PTHR37984">
    <property type="entry name" value="PROTEIN CBG26694"/>
    <property type="match status" value="1"/>
</dbReference>
<feature type="compositionally biased region" description="Polar residues" evidence="7">
    <location>
        <begin position="201"/>
        <end position="212"/>
    </location>
</feature>
<feature type="domain" description="Reverse transcriptase RNase H-like" evidence="8">
    <location>
        <begin position="263"/>
        <end position="362"/>
    </location>
</feature>
<dbReference type="SUPFAM" id="SSF56672">
    <property type="entry name" value="DNA/RNA polymerases"/>
    <property type="match status" value="1"/>
</dbReference>
<evidence type="ECO:0000256" key="2">
    <source>
        <dbReference type="ARBA" id="ARBA00022695"/>
    </source>
</evidence>
<keyword evidence="5" id="KW-0378">Hydrolase</keyword>
<keyword evidence="4" id="KW-0255">Endonuclease</keyword>
<feature type="region of interest" description="Disordered" evidence="7">
    <location>
        <begin position="601"/>
        <end position="631"/>
    </location>
</feature>
<dbReference type="InterPro" id="IPR050951">
    <property type="entry name" value="Retrovirus_Pol_polyprotein"/>
</dbReference>
<dbReference type="EMBL" id="CP092869">
    <property type="protein sequence ID" value="UYV70134.1"/>
    <property type="molecule type" value="Genomic_DNA"/>
</dbReference>
<accession>A0ABY6KNL9</accession>
<evidence type="ECO:0000256" key="5">
    <source>
        <dbReference type="ARBA" id="ARBA00022801"/>
    </source>
</evidence>
<sequence length="1294" mass="146558">MTSKKDLKTLQKEEVVTGAKIDISIKEILPIFNPDTGLTYQEWRNLFERIVKLQSISEKDALSMIPSIFKEKALEIYASMCQDVFTLDELHQAMNTFFSVSTSGLMKQFWTEKKLPSQPLMDYYFNKLKLAKILNIRSEQTLEALSSNVNAKLRPFLIAANPANLDMWIKIASSLEEGFRHEETSSPFNGPRYRRDFQNIDSRNATPSQDSLPSGAHPAERLATDKKPGESSFTKTFERSFEALKEALVSKPILQIYNPLLATHIFCDASIAGLGGVLKQEYPDGTLRPIAFYSRALRGAESKYTITELELLAIIETCKRYHPYISGQHVIVHTDHKALIWLNNFKHTNGRLFRWALKLSEYDLEFKYNKGCENHEADMLSRLPYTCFLTVQNIEQEQKSLLKPSSKLYFIKNERANATIISKLRLHHQQNSRIPWPKLLQKALEEYRSIPHSITKMPPVYLLFGITPSYINNLTRAYPPIEEARRIANENTEKLHLKLVKRYNESHKTPNLKIGDKVLYKIPYQSGQGKLMPAFYPEPYTIISIPSPQTIEIDKPCQPENKHATIVNISKVKLWDPVTEDNTEPPFPFQEEEDLEGCLGVEPNKQASTDSPQKKYSSAKPQQTRSWSRSTLNPCTPHQLILSSTEEFLRENQVDQITVRKVTGQYDDVECVLAMCLLHDDAKHGYGHHGDANRTWIRRKTQRHSILAFSFIVNHTIESATLCDVELRSASQCFIQGHDGLFSCQVVLIQPPAVGLPGLSMRWLQDVKGFLLTSYEDPCECPCELFVQMCRTVWPSLFDLGFLFRGLSDRVIQYQTFNYVYSDHRAVLIQVGDPAPTRLPCIGKLLQIKADLVAEIRSLAPAVAESGDRYIERASLFLRRRLEDDTTSFDYSSLSDLGRSLRARRRSTSTFTDDDGNPIFKALQDHPAAENTRCRLGARHYTPLAVISLDLKSAFDTLSRRYLFALLEKLGLPSTFLVPSSFSTEGGKGCRLNVALFSIGVGPLIRRLGRILDRGFVVIFADDIVLFIRDHAQFEIVPLVFEGFRMASVGAVNLSKSCGLWYGSWKYRTDSPLNISWTTESLSVLHDHRRVPPHGAARAKNREMVSVYSQPVADELCPRGQQPGLGSILHHLHGYVSPETTIRQLQARFVWGTSRVSWFSGGILARTVFEGGVSLLGIAGQLRFACLKGVQASLRGAANGYFRLVRSLTWLISPSPDSWLHGDPHRYISWADLRRNCFSGHNEEVAEPQILEFPSCAAPTPGSAGLALRRRTPSRGNEVDKCGESYHLQVPSWY</sequence>
<evidence type="ECO:0000256" key="1">
    <source>
        <dbReference type="ARBA" id="ARBA00022679"/>
    </source>
</evidence>
<evidence type="ECO:0000256" key="4">
    <source>
        <dbReference type="ARBA" id="ARBA00022759"/>
    </source>
</evidence>
<evidence type="ECO:0000259" key="8">
    <source>
        <dbReference type="Pfam" id="PF17917"/>
    </source>
</evidence>
<dbReference type="InterPro" id="IPR041373">
    <property type="entry name" value="RT_RNaseH"/>
</dbReference>
<dbReference type="Gene3D" id="3.30.420.10">
    <property type="entry name" value="Ribonuclease H-like superfamily/Ribonuclease H"/>
    <property type="match status" value="1"/>
</dbReference>
<evidence type="ECO:0000313" key="10">
    <source>
        <dbReference type="Proteomes" id="UP001235939"/>
    </source>
</evidence>
<evidence type="ECO:0000313" key="9">
    <source>
        <dbReference type="EMBL" id="UYV70134.1"/>
    </source>
</evidence>
<evidence type="ECO:0000256" key="7">
    <source>
        <dbReference type="SAM" id="MobiDB-lite"/>
    </source>
</evidence>
<dbReference type="CDD" id="cd09274">
    <property type="entry name" value="RNase_HI_RT_Ty3"/>
    <property type="match status" value="1"/>
</dbReference>
<name>A0ABY6KNL9_9ARAC</name>
<dbReference type="InterPro" id="IPR043502">
    <property type="entry name" value="DNA/RNA_pol_sf"/>
</dbReference>
<gene>
    <name evidence="9" type="ORF">LAZ67_7001929</name>
</gene>
<feature type="compositionally biased region" description="Polar residues" evidence="7">
    <location>
        <begin position="605"/>
        <end position="631"/>
    </location>
</feature>